<dbReference type="CDD" id="cd01856">
    <property type="entry name" value="YlqF"/>
    <property type="match status" value="1"/>
</dbReference>
<name>A0A9D0ZB09_9FIRM</name>
<feature type="region of interest" description="Disordered" evidence="6">
    <location>
        <begin position="272"/>
        <end position="298"/>
    </location>
</feature>
<reference evidence="8" key="2">
    <citation type="journal article" date="2021" name="PeerJ">
        <title>Extensive microbial diversity within the chicken gut microbiome revealed by metagenomics and culture.</title>
        <authorList>
            <person name="Gilroy R."/>
            <person name="Ravi A."/>
            <person name="Getino M."/>
            <person name="Pursley I."/>
            <person name="Horton D.L."/>
            <person name="Alikhan N.F."/>
            <person name="Baker D."/>
            <person name="Gharbi K."/>
            <person name="Hall N."/>
            <person name="Watson M."/>
            <person name="Adriaenssens E.M."/>
            <person name="Foster-Nyarko E."/>
            <person name="Jarju S."/>
            <person name="Secka A."/>
            <person name="Antonio M."/>
            <person name="Oren A."/>
            <person name="Chaudhuri R.R."/>
            <person name="La Ragione R."/>
            <person name="Hildebrand F."/>
            <person name="Pallen M.J."/>
        </authorList>
    </citation>
    <scope>NUCLEOTIDE SEQUENCE</scope>
    <source>
        <strain evidence="8">ChiSxjej2B14-6234</strain>
    </source>
</reference>
<dbReference type="GO" id="GO:0005525">
    <property type="term" value="F:GTP binding"/>
    <property type="evidence" value="ECO:0007669"/>
    <property type="project" value="UniProtKB-KW"/>
</dbReference>
<dbReference type="InterPro" id="IPR019991">
    <property type="entry name" value="GTP-bd_ribosome_bgen"/>
</dbReference>
<proteinExistence type="inferred from homology"/>
<evidence type="ECO:0000256" key="6">
    <source>
        <dbReference type="SAM" id="MobiDB-lite"/>
    </source>
</evidence>
<dbReference type="InterPro" id="IPR030378">
    <property type="entry name" value="G_CP_dom"/>
</dbReference>
<sequence>MPINWYPGHMARAKRLLSEQLSRVDVAIELCDARMPRASRNPDLDAMMRGKPRILVLNKADLADAGATDAWLSAFRREGLTAMAFCATTGKAKDVLARIERAAREQVERQAARGVRKTVRVMIVGVPNVGKSTFINRLYGGAIARTGDRPGVTRANQWVRVTPYLELLDTPGLLWPRLDDQVAARRLCYIGTIRDQAVDPQMLAIHLLEDLMQTAPQAAAQRFHLKEPLEGGLALLENACRGRGWLLPGGVADTERGAAVVLDEFRAGKLGRMSLERPARPQTKEETADAQEPAGTPE</sequence>
<gene>
    <name evidence="8" type="primary">ylqF</name>
    <name evidence="8" type="ORF">IAB73_03445</name>
</gene>
<dbReference type="InterPro" id="IPR006073">
    <property type="entry name" value="GTP-bd"/>
</dbReference>
<dbReference type="PANTHER" id="PTHR45782:SF4">
    <property type="entry name" value="MITOCHONDRIAL RIBOSOME-ASSOCIATED GTPASE 1"/>
    <property type="match status" value="1"/>
</dbReference>
<keyword evidence="4" id="KW-0963">Cytoplasm</keyword>
<reference evidence="8" key="1">
    <citation type="submission" date="2020-10" db="EMBL/GenBank/DDBJ databases">
        <authorList>
            <person name="Gilroy R."/>
        </authorList>
    </citation>
    <scope>NUCLEOTIDE SEQUENCE</scope>
    <source>
        <strain evidence="8">ChiSxjej2B14-6234</strain>
    </source>
</reference>
<keyword evidence="3 4" id="KW-0342">GTP-binding</keyword>
<keyword evidence="2 4" id="KW-0547">Nucleotide-binding</keyword>
<evidence type="ECO:0000259" key="7">
    <source>
        <dbReference type="PROSITE" id="PS51721"/>
    </source>
</evidence>
<dbReference type="Gene3D" id="1.10.1580.10">
    <property type="match status" value="1"/>
</dbReference>
<dbReference type="PROSITE" id="PS51721">
    <property type="entry name" value="G_CP"/>
    <property type="match status" value="1"/>
</dbReference>
<dbReference type="EMBL" id="DVFJ01000009">
    <property type="protein sequence ID" value="HIQ71250.1"/>
    <property type="molecule type" value="Genomic_DNA"/>
</dbReference>
<evidence type="ECO:0000256" key="1">
    <source>
        <dbReference type="ARBA" id="ARBA00014898"/>
    </source>
</evidence>
<comment type="function">
    <text evidence="4">Required for a late step of 50S ribosomal subunit assembly. Has GTPase activity.</text>
</comment>
<dbReference type="GO" id="GO:0005737">
    <property type="term" value="C:cytoplasm"/>
    <property type="evidence" value="ECO:0007669"/>
    <property type="project" value="UniProtKB-SubCell"/>
</dbReference>
<feature type="domain" description="CP-type G" evidence="7">
    <location>
        <begin position="14"/>
        <end position="176"/>
    </location>
</feature>
<comment type="subcellular location">
    <subcellularLocation>
        <location evidence="4">Cytoplasm</location>
    </subcellularLocation>
</comment>
<evidence type="ECO:0000256" key="4">
    <source>
        <dbReference type="PIRNR" id="PIRNR006230"/>
    </source>
</evidence>
<dbReference type="InterPro" id="IPR027417">
    <property type="entry name" value="P-loop_NTPase"/>
</dbReference>
<feature type="compositionally biased region" description="Basic and acidic residues" evidence="6">
    <location>
        <begin position="274"/>
        <end position="287"/>
    </location>
</feature>
<evidence type="ECO:0000256" key="3">
    <source>
        <dbReference type="ARBA" id="ARBA00023134"/>
    </source>
</evidence>
<organism evidence="8 9">
    <name type="scientific">Candidatus Onthenecus intestinigallinarum</name>
    <dbReference type="NCBI Taxonomy" id="2840875"/>
    <lineage>
        <taxon>Bacteria</taxon>
        <taxon>Bacillati</taxon>
        <taxon>Bacillota</taxon>
        <taxon>Clostridia</taxon>
        <taxon>Eubacteriales</taxon>
        <taxon>Candidatus Onthenecus</taxon>
    </lineage>
</organism>
<accession>A0A9D0ZB09</accession>
<dbReference type="Gene3D" id="3.40.50.300">
    <property type="entry name" value="P-loop containing nucleotide triphosphate hydrolases"/>
    <property type="match status" value="1"/>
</dbReference>
<evidence type="ECO:0000313" key="9">
    <source>
        <dbReference type="Proteomes" id="UP000886887"/>
    </source>
</evidence>
<evidence type="ECO:0000313" key="8">
    <source>
        <dbReference type="EMBL" id="HIQ71250.1"/>
    </source>
</evidence>
<evidence type="ECO:0000256" key="2">
    <source>
        <dbReference type="ARBA" id="ARBA00022741"/>
    </source>
</evidence>
<dbReference type="Proteomes" id="UP000886887">
    <property type="component" value="Unassembled WGS sequence"/>
</dbReference>
<dbReference type="NCBIfam" id="TIGR03596">
    <property type="entry name" value="GTPase_YlqF"/>
    <property type="match status" value="1"/>
</dbReference>
<dbReference type="PIRSF" id="PIRSF006230">
    <property type="entry name" value="MG442"/>
    <property type="match status" value="1"/>
</dbReference>
<dbReference type="SUPFAM" id="SSF52540">
    <property type="entry name" value="P-loop containing nucleoside triphosphate hydrolases"/>
    <property type="match status" value="1"/>
</dbReference>
<dbReference type="PANTHER" id="PTHR45782">
    <property type="entry name" value="MITOCHONDRIAL RIBOSOME-ASSOCIATED GTPASE 1"/>
    <property type="match status" value="1"/>
</dbReference>
<feature type="binding site" evidence="5">
    <location>
        <position position="172"/>
    </location>
    <ligand>
        <name>GTP</name>
        <dbReference type="ChEBI" id="CHEBI:37565"/>
    </ligand>
</feature>
<dbReference type="GO" id="GO:0003924">
    <property type="term" value="F:GTPase activity"/>
    <property type="evidence" value="ECO:0007669"/>
    <property type="project" value="TreeGrafter"/>
</dbReference>
<feature type="binding site" evidence="5">
    <location>
        <begin position="128"/>
        <end position="133"/>
    </location>
    <ligand>
        <name>GTP</name>
        <dbReference type="ChEBI" id="CHEBI:37565"/>
    </ligand>
</feature>
<evidence type="ECO:0000256" key="5">
    <source>
        <dbReference type="PIRSR" id="PIRSR006230-1"/>
    </source>
</evidence>
<dbReference type="InterPro" id="IPR016478">
    <property type="entry name" value="GTPase_MTG1"/>
</dbReference>
<dbReference type="AlphaFoldDB" id="A0A9D0ZB09"/>
<feature type="binding site" evidence="5">
    <location>
        <begin position="58"/>
        <end position="61"/>
    </location>
    <ligand>
        <name>GTP</name>
        <dbReference type="ChEBI" id="CHEBI:37565"/>
    </ligand>
</feature>
<comment type="caution">
    <text evidence="8">The sequence shown here is derived from an EMBL/GenBank/DDBJ whole genome shotgun (WGS) entry which is preliminary data.</text>
</comment>
<dbReference type="GO" id="GO:0006412">
    <property type="term" value="P:translation"/>
    <property type="evidence" value="ECO:0007669"/>
    <property type="project" value="TreeGrafter"/>
</dbReference>
<dbReference type="InterPro" id="IPR023179">
    <property type="entry name" value="GTP-bd_ortho_bundle_sf"/>
</dbReference>
<dbReference type="Pfam" id="PF01926">
    <property type="entry name" value="MMR_HSR1"/>
    <property type="match status" value="1"/>
</dbReference>
<comment type="similarity">
    <text evidence="4">Belongs to the TRAFAC class YlqF/YawG GTPase family. MTG1 subfamily.</text>
</comment>
<protein>
    <recommendedName>
        <fullName evidence="1 4">Ribosome biogenesis GTPase A</fullName>
    </recommendedName>
</protein>